<feature type="transmembrane region" description="Helical" evidence="8">
    <location>
        <begin position="136"/>
        <end position="154"/>
    </location>
</feature>
<dbReference type="CDD" id="cd17324">
    <property type="entry name" value="MFS_NepI_like"/>
    <property type="match status" value="1"/>
</dbReference>
<feature type="transmembrane region" description="Helical" evidence="8">
    <location>
        <begin position="252"/>
        <end position="269"/>
    </location>
</feature>
<feature type="transmembrane region" description="Helical" evidence="8">
    <location>
        <begin position="219"/>
        <end position="240"/>
    </location>
</feature>
<evidence type="ECO:0000259" key="9">
    <source>
        <dbReference type="PROSITE" id="PS50850"/>
    </source>
</evidence>
<dbReference type="PANTHER" id="PTHR43271">
    <property type="entry name" value="BLL2771 PROTEIN"/>
    <property type="match status" value="1"/>
</dbReference>
<dbReference type="PROSITE" id="PS50850">
    <property type="entry name" value="MFS"/>
    <property type="match status" value="1"/>
</dbReference>
<feature type="transmembrane region" description="Helical" evidence="8">
    <location>
        <begin position="364"/>
        <end position="386"/>
    </location>
</feature>
<sequence length="396" mass="43886">MITLRSREFYFASAALAFSSFLVFCNLYSAQPILAEFAKTYQVSITLSNWIFAGASLGLSLSLIPWALLADRFGRRLMMMISLILTAILGIILYFADSVSSWITLRVIQGVTLGGLPAVAVAYISEEFEPRSITSVVGSYIAANSLGGISGRLLGGFLADHFGLNMPMLFCGILAVIGALLIIYCLPKEQHFQKQTLEFTNLKNNLCGHIRNPKLWRTFFIGGLGFGVFINLYSVVSLRLLSEPYNFSTTQVSLLFLCYLSGTFAASLTGKLTQRYSSLQGMFFGWCVLIIGVLWLLVSSLPLIIMGLLICSVGFFTTHALASGWVGKQAKQARALASALYLSFYYFGSSVVGFYLIFLWRHFAWHSVILGSLVLLAFIPLCIWGMRQVELQQRRK</sequence>
<proteinExistence type="inferred from homology"/>
<dbReference type="AlphaFoldDB" id="A0A0A2XFK6"/>
<evidence type="ECO:0000256" key="7">
    <source>
        <dbReference type="ARBA" id="ARBA00023136"/>
    </source>
</evidence>
<keyword evidence="7 8" id="KW-0472">Membrane</keyword>
<dbReference type="InterPro" id="IPR011701">
    <property type="entry name" value="MFS"/>
</dbReference>
<dbReference type="RefSeq" id="WP_039084907.1">
    <property type="nucleotide sequence ID" value="NZ_JPXS01000072.1"/>
</dbReference>
<dbReference type="SUPFAM" id="SSF103473">
    <property type="entry name" value="MFS general substrate transporter"/>
    <property type="match status" value="1"/>
</dbReference>
<organism evidence="10 11">
    <name type="scientific">Gallibacterium anatis</name>
    <dbReference type="NCBI Taxonomy" id="750"/>
    <lineage>
        <taxon>Bacteria</taxon>
        <taxon>Pseudomonadati</taxon>
        <taxon>Pseudomonadota</taxon>
        <taxon>Gammaproteobacteria</taxon>
        <taxon>Pasteurellales</taxon>
        <taxon>Pasteurellaceae</taxon>
        <taxon>Gallibacterium</taxon>
    </lineage>
</organism>
<keyword evidence="4" id="KW-1003">Cell membrane</keyword>
<feature type="transmembrane region" description="Helical" evidence="8">
    <location>
        <begin position="166"/>
        <end position="186"/>
    </location>
</feature>
<feature type="transmembrane region" description="Helical" evidence="8">
    <location>
        <begin position="50"/>
        <end position="70"/>
    </location>
</feature>
<dbReference type="Proteomes" id="UP000030526">
    <property type="component" value="Unassembled WGS sequence"/>
</dbReference>
<gene>
    <name evidence="10" type="ORF">JP32_11185</name>
</gene>
<keyword evidence="6 8" id="KW-1133">Transmembrane helix</keyword>
<dbReference type="Gene3D" id="1.20.1250.20">
    <property type="entry name" value="MFS general substrate transporter like domains"/>
    <property type="match status" value="1"/>
</dbReference>
<evidence type="ECO:0000313" key="11">
    <source>
        <dbReference type="Proteomes" id="UP000030526"/>
    </source>
</evidence>
<evidence type="ECO:0000256" key="5">
    <source>
        <dbReference type="ARBA" id="ARBA00022692"/>
    </source>
</evidence>
<feature type="transmembrane region" description="Helical" evidence="8">
    <location>
        <begin position="9"/>
        <end position="30"/>
    </location>
</feature>
<dbReference type="GO" id="GO:0022857">
    <property type="term" value="F:transmembrane transporter activity"/>
    <property type="evidence" value="ECO:0007669"/>
    <property type="project" value="InterPro"/>
</dbReference>
<reference evidence="10 11" key="1">
    <citation type="submission" date="2014-08" db="EMBL/GenBank/DDBJ databases">
        <title>Chaperone-usher fimbriae in a diverse selection of Gallibacterium genomes.</title>
        <authorList>
            <person name="Kudirkiene E."/>
            <person name="Bager R.J."/>
            <person name="Johnson T.J."/>
            <person name="Bojesen A.M."/>
        </authorList>
    </citation>
    <scope>NUCLEOTIDE SEQUENCE [LARGE SCALE GENOMIC DNA]</scope>
    <source>
        <strain evidence="10 11">20558/3kl.</strain>
    </source>
</reference>
<evidence type="ECO:0000256" key="4">
    <source>
        <dbReference type="ARBA" id="ARBA00022475"/>
    </source>
</evidence>
<comment type="subcellular location">
    <subcellularLocation>
        <location evidence="1">Cell membrane</location>
        <topology evidence="1">Multi-pass membrane protein</topology>
    </subcellularLocation>
</comment>
<evidence type="ECO:0000256" key="8">
    <source>
        <dbReference type="SAM" id="Phobius"/>
    </source>
</evidence>
<feature type="transmembrane region" description="Helical" evidence="8">
    <location>
        <begin position="77"/>
        <end position="96"/>
    </location>
</feature>
<evidence type="ECO:0000313" key="10">
    <source>
        <dbReference type="EMBL" id="KGQ29425.1"/>
    </source>
</evidence>
<feature type="transmembrane region" description="Helical" evidence="8">
    <location>
        <begin position="281"/>
        <end position="298"/>
    </location>
</feature>
<evidence type="ECO:0000256" key="6">
    <source>
        <dbReference type="ARBA" id="ARBA00022989"/>
    </source>
</evidence>
<name>A0A0A2XFK6_9PAST</name>
<keyword evidence="3" id="KW-0813">Transport</keyword>
<evidence type="ECO:0000256" key="3">
    <source>
        <dbReference type="ARBA" id="ARBA00022448"/>
    </source>
</evidence>
<comment type="caution">
    <text evidence="10">The sequence shown here is derived from an EMBL/GenBank/DDBJ whole genome shotgun (WGS) entry which is preliminary data.</text>
</comment>
<comment type="similarity">
    <text evidence="2">Belongs to the major facilitator superfamily.</text>
</comment>
<dbReference type="GO" id="GO:0005886">
    <property type="term" value="C:plasma membrane"/>
    <property type="evidence" value="ECO:0007669"/>
    <property type="project" value="UniProtKB-SubCell"/>
</dbReference>
<feature type="transmembrane region" description="Helical" evidence="8">
    <location>
        <begin position="339"/>
        <end position="358"/>
    </location>
</feature>
<evidence type="ECO:0000256" key="1">
    <source>
        <dbReference type="ARBA" id="ARBA00004651"/>
    </source>
</evidence>
<accession>A0A0A2XFK6</accession>
<evidence type="ECO:0000256" key="2">
    <source>
        <dbReference type="ARBA" id="ARBA00008335"/>
    </source>
</evidence>
<feature type="transmembrane region" description="Helical" evidence="8">
    <location>
        <begin position="102"/>
        <end position="124"/>
    </location>
</feature>
<feature type="domain" description="Major facilitator superfamily (MFS) profile" evidence="9">
    <location>
        <begin position="12"/>
        <end position="389"/>
    </location>
</feature>
<keyword evidence="5 8" id="KW-0812">Transmembrane</keyword>
<dbReference type="InterPro" id="IPR020846">
    <property type="entry name" value="MFS_dom"/>
</dbReference>
<dbReference type="Pfam" id="PF07690">
    <property type="entry name" value="MFS_1"/>
    <property type="match status" value="1"/>
</dbReference>
<dbReference type="InterPro" id="IPR036259">
    <property type="entry name" value="MFS_trans_sf"/>
</dbReference>
<dbReference type="EMBL" id="JPXS01000072">
    <property type="protein sequence ID" value="KGQ29425.1"/>
    <property type="molecule type" value="Genomic_DNA"/>
</dbReference>
<feature type="transmembrane region" description="Helical" evidence="8">
    <location>
        <begin position="304"/>
        <end position="327"/>
    </location>
</feature>
<protein>
    <submittedName>
        <fullName evidence="10">Bicyclomycin/multidrug efflux system protein</fullName>
    </submittedName>
</protein>
<dbReference type="PANTHER" id="PTHR43271:SF1">
    <property type="entry name" value="INNER MEMBRANE TRANSPORT PROTEIN YNFM"/>
    <property type="match status" value="1"/>
</dbReference>